<dbReference type="PROSITE" id="PS00175">
    <property type="entry name" value="PG_MUTASE"/>
    <property type="match status" value="1"/>
</dbReference>
<dbReference type="Pfam" id="PF00300">
    <property type="entry name" value="His_Phos_1"/>
    <property type="match status" value="1"/>
</dbReference>
<proteinExistence type="predicted"/>
<dbReference type="InterPro" id="IPR050275">
    <property type="entry name" value="PGM_Phosphatase"/>
</dbReference>
<dbReference type="EMBL" id="LOHZ01000036">
    <property type="protein sequence ID" value="KYO65240.1"/>
    <property type="molecule type" value="Genomic_DNA"/>
</dbReference>
<dbReference type="STRING" id="520767.ATZ99_16890"/>
<feature type="site" description="Transition state stabilizer" evidence="4">
    <location>
        <position position="151"/>
    </location>
</feature>
<accession>A0A162MCD2</accession>
<protein>
    <recommendedName>
        <fullName evidence="1">Alpha-ribazole phosphatase</fullName>
        <ecNumber evidence="1">3.1.3.73</ecNumber>
    </recommendedName>
</protein>
<dbReference type="RefSeq" id="WP_068748804.1">
    <property type="nucleotide sequence ID" value="NZ_LOHZ01000036.1"/>
</dbReference>
<dbReference type="GO" id="GO:0043755">
    <property type="term" value="F:alpha-ribazole phosphatase activity"/>
    <property type="evidence" value="ECO:0007669"/>
    <property type="project" value="UniProtKB-UniRule"/>
</dbReference>
<dbReference type="Proteomes" id="UP000075737">
    <property type="component" value="Unassembled WGS sequence"/>
</dbReference>
<evidence type="ECO:0000256" key="2">
    <source>
        <dbReference type="PIRSR" id="PIRSR613078-1"/>
    </source>
</evidence>
<reference evidence="5 6" key="1">
    <citation type="submission" date="2015-12" db="EMBL/GenBank/DDBJ databases">
        <title>Draft genome of Thermovenabulum gondwanense isolated from a red thermophilic microbial mat colonisisng an outflow channel of a bore well.</title>
        <authorList>
            <person name="Patel B.K."/>
        </authorList>
    </citation>
    <scope>NUCLEOTIDE SEQUENCE [LARGE SCALE GENOMIC DNA]</scope>
    <source>
        <strain evidence="5 6">R270</strain>
    </source>
</reference>
<feature type="binding site" evidence="3">
    <location>
        <begin position="8"/>
        <end position="15"/>
    </location>
    <ligand>
        <name>substrate</name>
    </ligand>
</feature>
<dbReference type="GO" id="GO:0009236">
    <property type="term" value="P:cobalamin biosynthetic process"/>
    <property type="evidence" value="ECO:0007669"/>
    <property type="project" value="UniProtKB-UniRule"/>
</dbReference>
<sequence length="207" mass="23672">MPRIFLIRHGETLWNKETRYQGQLDIPLSKEGEQQAWKLANVFREEKIEAIYSSDLTRAINTAKIINKFHNKKVAITPLLRELCFGKWEGKTYEELMKEEKDEYTKWLDNPFCLQPPGGESLSELINRVDYILSEMARSHKGNKNILVVTHGGPIKAVISAILGINTEAFFKIKIGNASITEIVVEEDGDIKKNAFIVKINDTCHLK</sequence>
<dbReference type="EC" id="3.1.3.73" evidence="1"/>
<evidence type="ECO:0000256" key="3">
    <source>
        <dbReference type="PIRSR" id="PIRSR613078-2"/>
    </source>
</evidence>
<dbReference type="NCBIfam" id="TIGR03162">
    <property type="entry name" value="ribazole_cobC"/>
    <property type="match status" value="1"/>
</dbReference>
<evidence type="ECO:0000256" key="1">
    <source>
        <dbReference type="NCBIfam" id="TIGR03162"/>
    </source>
</evidence>
<name>A0A162MCD2_9FIRM</name>
<keyword evidence="5" id="KW-0378">Hydrolase</keyword>
<gene>
    <name evidence="5" type="primary">pspA</name>
    <name evidence="5" type="ORF">ATZ99_16890</name>
</gene>
<dbReference type="SMART" id="SM00855">
    <property type="entry name" value="PGAM"/>
    <property type="match status" value="1"/>
</dbReference>
<feature type="active site" description="Tele-phosphohistidine intermediate" evidence="2">
    <location>
        <position position="9"/>
    </location>
</feature>
<dbReference type="Gene3D" id="3.40.50.1240">
    <property type="entry name" value="Phosphoglycerate mutase-like"/>
    <property type="match status" value="1"/>
</dbReference>
<evidence type="ECO:0000313" key="6">
    <source>
        <dbReference type="Proteomes" id="UP000075737"/>
    </source>
</evidence>
<feature type="active site" description="Proton donor/acceptor" evidence="2">
    <location>
        <position position="82"/>
    </location>
</feature>
<dbReference type="PIRSF" id="PIRSF000709">
    <property type="entry name" value="6PFK_2-Ptase"/>
    <property type="match status" value="1"/>
</dbReference>
<comment type="caution">
    <text evidence="5">The sequence shown here is derived from an EMBL/GenBank/DDBJ whole genome shotgun (WGS) entry which is preliminary data.</text>
</comment>
<dbReference type="InterPro" id="IPR017578">
    <property type="entry name" value="Ribazole_CobC"/>
</dbReference>
<dbReference type="InterPro" id="IPR013078">
    <property type="entry name" value="His_Pase_superF_clade-1"/>
</dbReference>
<dbReference type="InterPro" id="IPR029033">
    <property type="entry name" value="His_PPase_superfam"/>
</dbReference>
<organism evidence="5 6">
    <name type="scientific">Thermovenabulum gondwanense</name>
    <dbReference type="NCBI Taxonomy" id="520767"/>
    <lineage>
        <taxon>Bacteria</taxon>
        <taxon>Bacillati</taxon>
        <taxon>Bacillota</taxon>
        <taxon>Clostridia</taxon>
        <taxon>Thermosediminibacterales</taxon>
        <taxon>Thermosediminibacteraceae</taxon>
        <taxon>Thermovenabulum</taxon>
    </lineage>
</organism>
<dbReference type="OrthoDB" id="9781415at2"/>
<dbReference type="InterPro" id="IPR001345">
    <property type="entry name" value="PG/BPGM_mutase_AS"/>
</dbReference>
<evidence type="ECO:0000256" key="4">
    <source>
        <dbReference type="PIRSR" id="PIRSR613078-3"/>
    </source>
</evidence>
<feature type="binding site" evidence="3">
    <location>
        <position position="58"/>
    </location>
    <ligand>
        <name>substrate</name>
    </ligand>
</feature>
<dbReference type="AlphaFoldDB" id="A0A162MCD2"/>
<keyword evidence="6" id="KW-1185">Reference proteome</keyword>
<dbReference type="CDD" id="cd07067">
    <property type="entry name" value="HP_PGM_like"/>
    <property type="match status" value="1"/>
</dbReference>
<dbReference type="SUPFAM" id="SSF53254">
    <property type="entry name" value="Phosphoglycerate mutase-like"/>
    <property type="match status" value="1"/>
</dbReference>
<dbReference type="PANTHER" id="PTHR48100">
    <property type="entry name" value="BROAD-SPECIFICITY PHOSPHATASE YOR283W-RELATED"/>
    <property type="match status" value="1"/>
</dbReference>
<evidence type="ECO:0000313" key="5">
    <source>
        <dbReference type="EMBL" id="KYO65240.1"/>
    </source>
</evidence>